<keyword evidence="1" id="KW-1133">Transmembrane helix</keyword>
<proteinExistence type="predicted"/>
<evidence type="ECO:0000313" key="3">
    <source>
        <dbReference type="Proteomes" id="UP000499080"/>
    </source>
</evidence>
<accession>A0A4Y2HJ65</accession>
<dbReference type="EMBL" id="BGPR01001976">
    <property type="protein sequence ID" value="GBM65385.1"/>
    <property type="molecule type" value="Genomic_DNA"/>
</dbReference>
<reference evidence="2 3" key="1">
    <citation type="journal article" date="2019" name="Sci. Rep.">
        <title>Orb-weaving spider Araneus ventricosus genome elucidates the spidroin gene catalogue.</title>
        <authorList>
            <person name="Kono N."/>
            <person name="Nakamura H."/>
            <person name="Ohtoshi R."/>
            <person name="Moran D.A.P."/>
            <person name="Shinohara A."/>
            <person name="Yoshida Y."/>
            <person name="Fujiwara M."/>
            <person name="Mori M."/>
            <person name="Tomita M."/>
            <person name="Arakawa K."/>
        </authorList>
    </citation>
    <scope>NUCLEOTIDE SEQUENCE [LARGE SCALE GENOMIC DNA]</scope>
</reference>
<gene>
    <name evidence="2" type="ORF">AVEN_201236_1</name>
</gene>
<feature type="transmembrane region" description="Helical" evidence="1">
    <location>
        <begin position="16"/>
        <end position="35"/>
    </location>
</feature>
<evidence type="ECO:0000256" key="1">
    <source>
        <dbReference type="SAM" id="Phobius"/>
    </source>
</evidence>
<organism evidence="2 3">
    <name type="scientific">Araneus ventricosus</name>
    <name type="common">Orbweaver spider</name>
    <name type="synonym">Epeira ventricosa</name>
    <dbReference type="NCBI Taxonomy" id="182803"/>
    <lineage>
        <taxon>Eukaryota</taxon>
        <taxon>Metazoa</taxon>
        <taxon>Ecdysozoa</taxon>
        <taxon>Arthropoda</taxon>
        <taxon>Chelicerata</taxon>
        <taxon>Arachnida</taxon>
        <taxon>Araneae</taxon>
        <taxon>Araneomorphae</taxon>
        <taxon>Entelegynae</taxon>
        <taxon>Araneoidea</taxon>
        <taxon>Araneidae</taxon>
        <taxon>Araneus</taxon>
    </lineage>
</organism>
<sequence>MGEKHELQSRRERVKYAFYLFVISERIVVALGLWLDRSGEMLVSARTLKASEATDEDLSTVPTDCCRLYMRQRTGMAGRSSSDNKSQRMTSNNQATYRWYKTLEVSLCEAKSYCKNDLFLLS</sequence>
<keyword evidence="1" id="KW-0812">Transmembrane</keyword>
<dbReference type="AlphaFoldDB" id="A0A4Y2HJ65"/>
<protein>
    <submittedName>
        <fullName evidence="2">Uncharacterized protein</fullName>
    </submittedName>
</protein>
<name>A0A4Y2HJ65_ARAVE</name>
<keyword evidence="1" id="KW-0472">Membrane</keyword>
<comment type="caution">
    <text evidence="2">The sequence shown here is derived from an EMBL/GenBank/DDBJ whole genome shotgun (WGS) entry which is preliminary data.</text>
</comment>
<dbReference type="Proteomes" id="UP000499080">
    <property type="component" value="Unassembled WGS sequence"/>
</dbReference>
<evidence type="ECO:0000313" key="2">
    <source>
        <dbReference type="EMBL" id="GBM65385.1"/>
    </source>
</evidence>
<keyword evidence="3" id="KW-1185">Reference proteome</keyword>